<keyword evidence="1" id="KW-0732">Signal</keyword>
<evidence type="ECO:0000256" key="1">
    <source>
        <dbReference type="SAM" id="SignalP"/>
    </source>
</evidence>
<keyword evidence="4" id="KW-1185">Reference proteome</keyword>
<name>A0A7Y0HHE5_9PROT</name>
<feature type="chain" id="PRO_5030821952" evidence="1">
    <location>
        <begin position="22"/>
        <end position="273"/>
    </location>
</feature>
<proteinExistence type="predicted"/>
<dbReference type="CDD" id="cd12797">
    <property type="entry name" value="M23_peptidase"/>
    <property type="match status" value="1"/>
</dbReference>
<feature type="domain" description="M23ase beta-sheet core" evidence="2">
    <location>
        <begin position="168"/>
        <end position="262"/>
    </location>
</feature>
<feature type="signal peptide" evidence="1">
    <location>
        <begin position="1"/>
        <end position="21"/>
    </location>
</feature>
<dbReference type="RefSeq" id="WP_169625740.1">
    <property type="nucleotide sequence ID" value="NZ_JABBNT010000003.1"/>
</dbReference>
<dbReference type="FunFam" id="2.70.70.10:FF:000019">
    <property type="entry name" value="M23 family peptidase"/>
    <property type="match status" value="1"/>
</dbReference>
<dbReference type="Gene3D" id="2.70.70.10">
    <property type="entry name" value="Glucose Permease (Domain IIA)"/>
    <property type="match status" value="1"/>
</dbReference>
<dbReference type="PANTHER" id="PTHR21666">
    <property type="entry name" value="PEPTIDASE-RELATED"/>
    <property type="match status" value="1"/>
</dbReference>
<evidence type="ECO:0000259" key="2">
    <source>
        <dbReference type="Pfam" id="PF01551"/>
    </source>
</evidence>
<dbReference type="GO" id="GO:0004222">
    <property type="term" value="F:metalloendopeptidase activity"/>
    <property type="evidence" value="ECO:0007669"/>
    <property type="project" value="TreeGrafter"/>
</dbReference>
<sequence length="273" mass="29614">MRFMGVLTGAILWCLAVPGQAADLQMDGQFVQGGYAMGYVSPGSRVDFDGLDVPVGVGGDFFIGFHRDEQAEPVLKITHTDGRTEERTLSIKQRQYDIQRIDGLPDEKVTPPPEVTERIAADAALVAKARARRTPRAYFETGWMWPCVGPITGVFGSQRILNGEPRQPHYGVDIAAPLGTPVVAPADGVVSLVAPDMYFSGATLMIDHGRGLASAFLHLQSIEVSEGQVVRKGDRIATLGGSGRATGPHLDWRINWFDKRLDAELFVGPMPSE</sequence>
<evidence type="ECO:0000313" key="3">
    <source>
        <dbReference type="EMBL" id="NMM45399.1"/>
    </source>
</evidence>
<protein>
    <submittedName>
        <fullName evidence="3">M23 family metallopeptidase</fullName>
    </submittedName>
</protein>
<organism evidence="3 4">
    <name type="scientific">Pacificispira spongiicola</name>
    <dbReference type="NCBI Taxonomy" id="2729598"/>
    <lineage>
        <taxon>Bacteria</taxon>
        <taxon>Pseudomonadati</taxon>
        <taxon>Pseudomonadota</taxon>
        <taxon>Alphaproteobacteria</taxon>
        <taxon>Rhodospirillales</taxon>
        <taxon>Rhodospirillaceae</taxon>
        <taxon>Pacificispira</taxon>
    </lineage>
</organism>
<evidence type="ECO:0000313" key="4">
    <source>
        <dbReference type="Proteomes" id="UP000539372"/>
    </source>
</evidence>
<gene>
    <name evidence="3" type="ORF">HH303_12970</name>
</gene>
<dbReference type="AlphaFoldDB" id="A0A7Y0HHE5"/>
<dbReference type="PANTHER" id="PTHR21666:SF285">
    <property type="entry name" value="M23 FAMILY METALLOPEPTIDASE"/>
    <property type="match status" value="1"/>
</dbReference>
<dbReference type="Pfam" id="PF01551">
    <property type="entry name" value="Peptidase_M23"/>
    <property type="match status" value="1"/>
</dbReference>
<accession>A0A7Y0HHE5</accession>
<dbReference type="SUPFAM" id="SSF51261">
    <property type="entry name" value="Duplicated hybrid motif"/>
    <property type="match status" value="1"/>
</dbReference>
<dbReference type="InterPro" id="IPR011055">
    <property type="entry name" value="Dup_hybrid_motif"/>
</dbReference>
<dbReference type="InterPro" id="IPR016047">
    <property type="entry name" value="M23ase_b-sheet_dom"/>
</dbReference>
<reference evidence="3 4" key="1">
    <citation type="submission" date="2020-04" db="EMBL/GenBank/DDBJ databases">
        <title>Rhodospirillaceae bacterium KN72 isolated from deep sea.</title>
        <authorList>
            <person name="Zhang D.-C."/>
        </authorList>
    </citation>
    <scope>NUCLEOTIDE SEQUENCE [LARGE SCALE GENOMIC DNA]</scope>
    <source>
        <strain evidence="3 4">KN72</strain>
    </source>
</reference>
<dbReference type="InterPro" id="IPR050570">
    <property type="entry name" value="Cell_wall_metabolism_enzyme"/>
</dbReference>
<dbReference type="Proteomes" id="UP000539372">
    <property type="component" value="Unassembled WGS sequence"/>
</dbReference>
<dbReference type="EMBL" id="JABBNT010000003">
    <property type="protein sequence ID" value="NMM45399.1"/>
    <property type="molecule type" value="Genomic_DNA"/>
</dbReference>
<comment type="caution">
    <text evidence="3">The sequence shown here is derived from an EMBL/GenBank/DDBJ whole genome shotgun (WGS) entry which is preliminary data.</text>
</comment>